<feature type="domain" description="Fibronectin type III-like" evidence="3">
    <location>
        <begin position="695"/>
        <end position="764"/>
    </location>
</feature>
<dbReference type="InterPro" id="IPR036881">
    <property type="entry name" value="Glyco_hydro_3_C_sf"/>
</dbReference>
<reference evidence="4 5" key="1">
    <citation type="submission" date="2022-04" db="EMBL/GenBank/DDBJ databases">
        <title>Genome diversity in the genus Frankia.</title>
        <authorList>
            <person name="Carlos-Shanley C."/>
            <person name="Hahn D."/>
        </authorList>
    </citation>
    <scope>NUCLEOTIDE SEQUENCE [LARGE SCALE GENOMIC DNA]</scope>
    <source>
        <strain evidence="4 5">Ag45/Mut15</strain>
    </source>
</reference>
<dbReference type="InterPro" id="IPR017853">
    <property type="entry name" value="GH"/>
</dbReference>
<dbReference type="InterPro" id="IPR026891">
    <property type="entry name" value="Fn3-like"/>
</dbReference>
<dbReference type="Gene3D" id="3.40.50.1700">
    <property type="entry name" value="Glycoside hydrolase family 3 C-terminal domain"/>
    <property type="match status" value="1"/>
</dbReference>
<dbReference type="SMART" id="SM01217">
    <property type="entry name" value="Fn3_like"/>
    <property type="match status" value="1"/>
</dbReference>
<sequence length="804" mass="86644">MTVATDHLDPTRTPQERARLLLARMTVAEKSRQLTCLMPMLLLREGHLIEDAATTMLTPGIGAVVSLHTEDPSRVVTGVNEIQRFLVERTRLGIPTLFQVEALNGVVTPRHPVFPTPIGLAATWSPELVRQMTDILRKQMIRLGLRHALSPVLDIAFDPRWGRVHETYGEDPLLAATFGVAFVRGIQSDDLSQGVVATAKHFLGFGLGQGGLNASSYEAGSRFTRDVVAFPIEAAINSAGLRSVMTSYGDVDGVPAGVSRELLHDLLREQMGFDGFVVADYMALQHALDRQRVATDKAEIARYALHAGLDLEAPFVFAYGETLAEEVEAGRVPMAELDAAVLRLLTVKFELGLFEQPYAPEGPVEITPTTAEGVDLALELAERSVILLENNGILPLRPGLKVAVVGPLGHEARQQFATYTYPVGRDMYRFMEAGGLGNLAGMDFFRADPEGEQTRDLDSEAYIRFRYGTRSLAEEIADLATEVVVEPGCGLTEHLDGEALARAVDAARNADVVVLALGGHSAAIGGGTEGEGTDTADIELPAVQRELAAAVAAAGTPHVTVLIQGRPYPLPAAVLESAALMVATFAGQTGPRALARVLFGEVNPGGKLPYTVPRHGGQFPIYHYQRADSGYRRPAVIRGLHYRDLSATPQYPFGFGRSYTSFDLSDLETTSEIGTDGTATVTLTVTNVGERTGAEVVQLYARVNAAVVTRPAQQLAGFARVELDPGEAARVTFQLSADQFAFSGLDHRIAVEAARVDLFVGASSDDRRHEASLRIVGDRRVLTPEKRTFLPTVDVTRLGTSQGS</sequence>
<dbReference type="PANTHER" id="PTHR42715">
    <property type="entry name" value="BETA-GLUCOSIDASE"/>
    <property type="match status" value="1"/>
</dbReference>
<dbReference type="Pfam" id="PF14310">
    <property type="entry name" value="Fn3-like"/>
    <property type="match status" value="1"/>
</dbReference>
<evidence type="ECO:0000256" key="2">
    <source>
        <dbReference type="ARBA" id="ARBA00022801"/>
    </source>
</evidence>
<dbReference type="EMBL" id="JALKFT010000057">
    <property type="protein sequence ID" value="MCK9878984.1"/>
    <property type="molecule type" value="Genomic_DNA"/>
</dbReference>
<dbReference type="InterPro" id="IPR002772">
    <property type="entry name" value="Glyco_hydro_3_C"/>
</dbReference>
<protein>
    <submittedName>
        <fullName evidence="4">Glycoside hydrolase family 3 C-terminal domain-containing protein</fullName>
    </submittedName>
</protein>
<dbReference type="SUPFAM" id="SSF51445">
    <property type="entry name" value="(Trans)glycosidases"/>
    <property type="match status" value="1"/>
</dbReference>
<comment type="similarity">
    <text evidence="1">Belongs to the glycosyl hydrolase 3 family.</text>
</comment>
<dbReference type="Gene3D" id="2.60.40.10">
    <property type="entry name" value="Immunoglobulins"/>
    <property type="match status" value="1"/>
</dbReference>
<dbReference type="Pfam" id="PF01915">
    <property type="entry name" value="Glyco_hydro_3_C"/>
    <property type="match status" value="1"/>
</dbReference>
<evidence type="ECO:0000313" key="4">
    <source>
        <dbReference type="EMBL" id="MCK9878984.1"/>
    </source>
</evidence>
<dbReference type="PRINTS" id="PR00133">
    <property type="entry name" value="GLHYDRLASE3"/>
</dbReference>
<dbReference type="Pfam" id="PF00933">
    <property type="entry name" value="Glyco_hydro_3"/>
    <property type="match status" value="1"/>
</dbReference>
<dbReference type="PANTHER" id="PTHR42715:SF10">
    <property type="entry name" value="BETA-GLUCOSIDASE"/>
    <property type="match status" value="1"/>
</dbReference>
<dbReference type="InterPro" id="IPR050288">
    <property type="entry name" value="Cellulose_deg_GH3"/>
</dbReference>
<organism evidence="4 5">
    <name type="scientific">Frankia umida</name>
    <dbReference type="NCBI Taxonomy" id="573489"/>
    <lineage>
        <taxon>Bacteria</taxon>
        <taxon>Bacillati</taxon>
        <taxon>Actinomycetota</taxon>
        <taxon>Actinomycetes</taxon>
        <taxon>Frankiales</taxon>
        <taxon>Frankiaceae</taxon>
        <taxon>Frankia</taxon>
    </lineage>
</organism>
<dbReference type="InterPro" id="IPR001764">
    <property type="entry name" value="Glyco_hydro_3_N"/>
</dbReference>
<dbReference type="InterPro" id="IPR013783">
    <property type="entry name" value="Ig-like_fold"/>
</dbReference>
<accession>A0ABT0K5A0</accession>
<proteinExistence type="inferred from homology"/>
<dbReference type="RefSeq" id="WP_248827038.1">
    <property type="nucleotide sequence ID" value="NZ_JALKFT010000057.1"/>
</dbReference>
<keyword evidence="2 4" id="KW-0378">Hydrolase</keyword>
<evidence type="ECO:0000259" key="3">
    <source>
        <dbReference type="SMART" id="SM01217"/>
    </source>
</evidence>
<gene>
    <name evidence="4" type="ORF">MXD59_25035</name>
</gene>
<dbReference type="InterPro" id="IPR036962">
    <property type="entry name" value="Glyco_hydro_3_N_sf"/>
</dbReference>
<name>A0ABT0K5A0_9ACTN</name>
<comment type="caution">
    <text evidence="4">The sequence shown here is derived from an EMBL/GenBank/DDBJ whole genome shotgun (WGS) entry which is preliminary data.</text>
</comment>
<dbReference type="SUPFAM" id="SSF52279">
    <property type="entry name" value="Beta-D-glucan exohydrolase, C-terminal domain"/>
    <property type="match status" value="1"/>
</dbReference>
<evidence type="ECO:0000313" key="5">
    <source>
        <dbReference type="Proteomes" id="UP001201873"/>
    </source>
</evidence>
<dbReference type="Proteomes" id="UP001201873">
    <property type="component" value="Unassembled WGS sequence"/>
</dbReference>
<keyword evidence="5" id="KW-1185">Reference proteome</keyword>
<dbReference type="Gene3D" id="3.20.20.300">
    <property type="entry name" value="Glycoside hydrolase, family 3, N-terminal domain"/>
    <property type="match status" value="1"/>
</dbReference>
<evidence type="ECO:0000256" key="1">
    <source>
        <dbReference type="ARBA" id="ARBA00005336"/>
    </source>
</evidence>
<dbReference type="GO" id="GO:0016787">
    <property type="term" value="F:hydrolase activity"/>
    <property type="evidence" value="ECO:0007669"/>
    <property type="project" value="UniProtKB-KW"/>
</dbReference>